<organism evidence="1 2">
    <name type="scientific">Mycena albidolilacea</name>
    <dbReference type="NCBI Taxonomy" id="1033008"/>
    <lineage>
        <taxon>Eukaryota</taxon>
        <taxon>Fungi</taxon>
        <taxon>Dikarya</taxon>
        <taxon>Basidiomycota</taxon>
        <taxon>Agaricomycotina</taxon>
        <taxon>Agaricomycetes</taxon>
        <taxon>Agaricomycetidae</taxon>
        <taxon>Agaricales</taxon>
        <taxon>Marasmiineae</taxon>
        <taxon>Mycenaceae</taxon>
        <taxon>Mycena</taxon>
    </lineage>
</organism>
<gene>
    <name evidence="1" type="ORF">DFH08DRAFT_173123</name>
</gene>
<evidence type="ECO:0000313" key="2">
    <source>
        <dbReference type="Proteomes" id="UP001218218"/>
    </source>
</evidence>
<accession>A0AAD7ARN3</accession>
<dbReference type="AlphaFoldDB" id="A0AAD7ARN3"/>
<reference evidence="1" key="1">
    <citation type="submission" date="2023-03" db="EMBL/GenBank/DDBJ databases">
        <title>Massive genome expansion in bonnet fungi (Mycena s.s.) driven by repeated elements and novel gene families across ecological guilds.</title>
        <authorList>
            <consortium name="Lawrence Berkeley National Laboratory"/>
            <person name="Harder C.B."/>
            <person name="Miyauchi S."/>
            <person name="Viragh M."/>
            <person name="Kuo A."/>
            <person name="Thoen E."/>
            <person name="Andreopoulos B."/>
            <person name="Lu D."/>
            <person name="Skrede I."/>
            <person name="Drula E."/>
            <person name="Henrissat B."/>
            <person name="Morin E."/>
            <person name="Kohler A."/>
            <person name="Barry K."/>
            <person name="LaButti K."/>
            <person name="Morin E."/>
            <person name="Salamov A."/>
            <person name="Lipzen A."/>
            <person name="Mereny Z."/>
            <person name="Hegedus B."/>
            <person name="Baldrian P."/>
            <person name="Stursova M."/>
            <person name="Weitz H."/>
            <person name="Taylor A."/>
            <person name="Grigoriev I.V."/>
            <person name="Nagy L.G."/>
            <person name="Martin F."/>
            <person name="Kauserud H."/>
        </authorList>
    </citation>
    <scope>NUCLEOTIDE SEQUENCE</scope>
    <source>
        <strain evidence="1">CBHHK002</strain>
    </source>
</reference>
<protein>
    <recommendedName>
        <fullName evidence="3">F-box domain-containing protein</fullName>
    </recommendedName>
</protein>
<name>A0AAD7ARN3_9AGAR</name>
<evidence type="ECO:0008006" key="3">
    <source>
        <dbReference type="Google" id="ProtNLM"/>
    </source>
</evidence>
<sequence length="171" mass="19433">MLDALPAELLLDLPHYLQSIEDLYSLFSTCRTLYHTCCCTNASPKTIFRLAASSGRVFFRLHPHLLIAATLRQLADWAVEEADHRYLLEVAIQRGVEKLLELAVDVAGLFMNDIRRLYVYKCDVLNPLNRRLDLEAGPSSEDNPAMTKCEDPETTLLSWVIYGSFFAPPWS</sequence>
<proteinExistence type="predicted"/>
<dbReference type="Proteomes" id="UP001218218">
    <property type="component" value="Unassembled WGS sequence"/>
</dbReference>
<evidence type="ECO:0000313" key="1">
    <source>
        <dbReference type="EMBL" id="KAJ7366686.1"/>
    </source>
</evidence>
<comment type="caution">
    <text evidence="1">The sequence shown here is derived from an EMBL/GenBank/DDBJ whole genome shotgun (WGS) entry which is preliminary data.</text>
</comment>
<keyword evidence="2" id="KW-1185">Reference proteome</keyword>
<dbReference type="EMBL" id="JARIHO010000002">
    <property type="protein sequence ID" value="KAJ7366686.1"/>
    <property type="molecule type" value="Genomic_DNA"/>
</dbReference>